<accession>A0A8J3VZ19</accession>
<evidence type="ECO:0000313" key="1">
    <source>
        <dbReference type="EMBL" id="GIH69436.1"/>
    </source>
</evidence>
<gene>
    <name evidence="1" type="ORF">Mth01_16890</name>
</gene>
<dbReference type="AlphaFoldDB" id="A0A8J3VZ19"/>
<keyword evidence="2" id="KW-1185">Reference proteome</keyword>
<protein>
    <submittedName>
        <fullName evidence="1">Uncharacterized protein</fullName>
    </submittedName>
</protein>
<evidence type="ECO:0000313" key="2">
    <source>
        <dbReference type="Proteomes" id="UP000610966"/>
    </source>
</evidence>
<dbReference type="EMBL" id="BOOG01000014">
    <property type="protein sequence ID" value="GIH69436.1"/>
    <property type="molecule type" value="Genomic_DNA"/>
</dbReference>
<sequence length="305" mass="30898">MTDIRAGAKVRAADYPPTVGASDSTAQNNITSTSYITGSPTVSVAFVAPTSGQVLVTVGMGARDDGGVNRAHLAPVVRLGNSGGTTVLAADVTTRGVGSVGEAKAFHYASRTSLLSGLTPGATYYAETRHKVSGGSSADIATRDIAVVPVPLGGGRAGSEILALDMPPAVQAIDTTQINNPGNTSYTSGTPEVGAEFIAPTSGRVLLIVGGGLGNGAGNRVFLSPQVWWWSGVDWVEVLAPGVPARGFAAHSSASGFHFGSRETLLEGLTPGAFYYAWVMHVMAGDGGAAVGDIACRQITVVPVS</sequence>
<comment type="caution">
    <text evidence="1">The sequence shown here is derived from an EMBL/GenBank/DDBJ whole genome shotgun (WGS) entry which is preliminary data.</text>
</comment>
<dbReference type="RefSeq" id="WP_204013981.1">
    <property type="nucleotide sequence ID" value="NZ_BOOG01000014.1"/>
</dbReference>
<organism evidence="1 2">
    <name type="scientific">Sphaerimonospora thailandensis</name>
    <dbReference type="NCBI Taxonomy" id="795644"/>
    <lineage>
        <taxon>Bacteria</taxon>
        <taxon>Bacillati</taxon>
        <taxon>Actinomycetota</taxon>
        <taxon>Actinomycetes</taxon>
        <taxon>Streptosporangiales</taxon>
        <taxon>Streptosporangiaceae</taxon>
        <taxon>Sphaerimonospora</taxon>
    </lineage>
</organism>
<dbReference type="Proteomes" id="UP000610966">
    <property type="component" value="Unassembled WGS sequence"/>
</dbReference>
<proteinExistence type="predicted"/>
<name>A0A8J3VZ19_9ACTN</name>
<reference evidence="1" key="1">
    <citation type="submission" date="2021-01" db="EMBL/GenBank/DDBJ databases">
        <title>Whole genome shotgun sequence of Sphaerimonospora thailandensis NBRC 107569.</title>
        <authorList>
            <person name="Komaki H."/>
            <person name="Tamura T."/>
        </authorList>
    </citation>
    <scope>NUCLEOTIDE SEQUENCE</scope>
    <source>
        <strain evidence="1">NBRC 107569</strain>
    </source>
</reference>